<keyword evidence="1" id="KW-0812">Transmembrane</keyword>
<organism evidence="2 3">
    <name type="scientific">Undibacterium cyanobacteriorum</name>
    <dbReference type="NCBI Taxonomy" id="3073561"/>
    <lineage>
        <taxon>Bacteria</taxon>
        <taxon>Pseudomonadati</taxon>
        <taxon>Pseudomonadota</taxon>
        <taxon>Betaproteobacteria</taxon>
        <taxon>Burkholderiales</taxon>
        <taxon>Oxalobacteraceae</taxon>
        <taxon>Undibacterium</taxon>
    </lineage>
</organism>
<dbReference type="Proteomes" id="UP001181355">
    <property type="component" value="Chromosome"/>
</dbReference>
<accession>A0ABY9RLK2</accession>
<evidence type="ECO:0000313" key="3">
    <source>
        <dbReference type="Proteomes" id="UP001181355"/>
    </source>
</evidence>
<sequence>MQINDKDFSIGLIALALAIGVTLLAAGTYGVGYGLRPLYLV</sequence>
<reference evidence="2" key="1">
    <citation type="submission" date="2023-09" db="EMBL/GenBank/DDBJ databases">
        <title>Undibacterium sp. 20NA77.5 isolated from freshwater.</title>
        <authorList>
            <person name="Le V."/>
            <person name="Ko S.-R."/>
            <person name="Ahn C.-Y."/>
            <person name="Oh H.-M."/>
        </authorList>
    </citation>
    <scope>NUCLEOTIDE SEQUENCE</scope>
    <source>
        <strain evidence="2">20NA77.5</strain>
    </source>
</reference>
<keyword evidence="1" id="KW-0472">Membrane</keyword>
<proteinExistence type="predicted"/>
<evidence type="ECO:0000256" key="1">
    <source>
        <dbReference type="SAM" id="Phobius"/>
    </source>
</evidence>
<dbReference type="RefSeq" id="WP_309483318.1">
    <property type="nucleotide sequence ID" value="NZ_CP133720.1"/>
</dbReference>
<feature type="transmembrane region" description="Helical" evidence="1">
    <location>
        <begin position="12"/>
        <end position="35"/>
    </location>
</feature>
<keyword evidence="1" id="KW-1133">Transmembrane helix</keyword>
<gene>
    <name evidence="2" type="ORF">RF679_06040</name>
</gene>
<keyword evidence="3" id="KW-1185">Reference proteome</keyword>
<name>A0ABY9RLK2_9BURK</name>
<dbReference type="EMBL" id="CP133720">
    <property type="protein sequence ID" value="WMW81841.1"/>
    <property type="molecule type" value="Genomic_DNA"/>
</dbReference>
<evidence type="ECO:0000313" key="2">
    <source>
        <dbReference type="EMBL" id="WMW81841.1"/>
    </source>
</evidence>
<protein>
    <submittedName>
        <fullName evidence="2">Uncharacterized protein</fullName>
    </submittedName>
</protein>